<keyword evidence="2" id="KW-0808">Transferase</keyword>
<dbReference type="PRINTS" id="PR00364">
    <property type="entry name" value="DISEASERSIST"/>
</dbReference>
<reference evidence="2 3" key="1">
    <citation type="submission" date="2021-03" db="EMBL/GenBank/DDBJ databases">
        <title>Sequencing the genomes of 1000 actinobacteria strains.</title>
        <authorList>
            <person name="Klenk H.-P."/>
        </authorList>
    </citation>
    <scope>NUCLEOTIDE SEQUENCE [LARGE SCALE GENOMIC DNA]</scope>
    <source>
        <strain evidence="2 3">DSM 46670</strain>
    </source>
</reference>
<dbReference type="Gene3D" id="1.25.40.10">
    <property type="entry name" value="Tetratricopeptide repeat domain"/>
    <property type="match status" value="1"/>
</dbReference>
<protein>
    <submittedName>
        <fullName evidence="2">Non-specific serine/threonine protein kinase</fullName>
        <ecNumber evidence="2">2.7.11.1</ecNumber>
    </submittedName>
</protein>
<organism evidence="2 3">
    <name type="scientific">Kibdelosporangium banguiense</name>
    <dbReference type="NCBI Taxonomy" id="1365924"/>
    <lineage>
        <taxon>Bacteria</taxon>
        <taxon>Bacillati</taxon>
        <taxon>Actinomycetota</taxon>
        <taxon>Actinomycetes</taxon>
        <taxon>Pseudonocardiales</taxon>
        <taxon>Pseudonocardiaceae</taxon>
        <taxon>Kibdelosporangium</taxon>
    </lineage>
</organism>
<sequence length="754" mass="82946">MGRRPEMAEVKRLLSQSRLVTLTGVGGVGKTRLGVRVAATRQRAFADGAWLVELGQVHQPALVSHTVMVALGLRDQSLGRTPVELLADYLVPRQVLLVLDSCEQVVDAVAKMVHVLLRFCPHVRVLATSRESLGIDGETVLPVQPLPVPDPERPIAPRRKQSLVAAMALFADRAAAVVPEFVVTQDNWGTVAQICQRLEGVPLAIELAATQLRALSADEILRRLDDRYRLLTGGASGVPERQRTLRACMEWSYGLCAPLERLLWARVSVFAGSFEMDAAEDICTDQELPEEDVLDLVHALIDKSILTREEHEGPARYRLLDAIRDFGREKLGETGEDLVLRRHRDWYQQLIQRADADVISARQVEWQARLDRELSNVRAALEFSLTEPGEADVGLRMAVALGWYWFRGLLGEGRQWLDQALARQSGPPTITRLEAVYLGAFFAGFQGDVEAAPALATQAQTLAEQVNTPLARALATHLRGHLAAFSRDLGQAAACYEEVIDAYRAEGNLPRLCEALMPLILAAGLPGDVERATASYEELLAITQPQGEALYRSFALHHLGVVLLCQGECQRPAGLVEEGLRLARLVGAPLNIAFCMASAAWVALRERHARRAATLLGAVQKLYRTLGTPPGIWPDLVAHHEECERKTRRALGAREYQVAFQHGTGLSVAETIAYALRETPEQEPAPTEAEAVLTRREQQVVELITQGLSNKEIAARLLIAQRTAEGHVEHVLAKLGLSSRTQIAAWAARQQKPS</sequence>
<evidence type="ECO:0000313" key="3">
    <source>
        <dbReference type="Proteomes" id="UP001519332"/>
    </source>
</evidence>
<dbReference type="SUPFAM" id="SSF48452">
    <property type="entry name" value="TPR-like"/>
    <property type="match status" value="1"/>
</dbReference>
<evidence type="ECO:0000313" key="2">
    <source>
        <dbReference type="EMBL" id="MBP2324582.1"/>
    </source>
</evidence>
<dbReference type="InterPro" id="IPR036388">
    <property type="entry name" value="WH-like_DNA-bd_sf"/>
</dbReference>
<dbReference type="InterPro" id="IPR011990">
    <property type="entry name" value="TPR-like_helical_dom_sf"/>
</dbReference>
<dbReference type="InterPro" id="IPR000792">
    <property type="entry name" value="Tscrpt_reg_LuxR_C"/>
</dbReference>
<dbReference type="CDD" id="cd06170">
    <property type="entry name" value="LuxR_C_like"/>
    <property type="match status" value="1"/>
</dbReference>
<dbReference type="Gene3D" id="1.10.10.10">
    <property type="entry name" value="Winged helix-like DNA-binding domain superfamily/Winged helix DNA-binding domain"/>
    <property type="match status" value="1"/>
</dbReference>
<dbReference type="EC" id="2.7.11.1" evidence="2"/>
<dbReference type="EMBL" id="JAGINW010000001">
    <property type="protein sequence ID" value="MBP2324582.1"/>
    <property type="molecule type" value="Genomic_DNA"/>
</dbReference>
<dbReference type="Proteomes" id="UP001519332">
    <property type="component" value="Unassembled WGS sequence"/>
</dbReference>
<dbReference type="RefSeq" id="WP_209641904.1">
    <property type="nucleotide sequence ID" value="NZ_JAGINW010000001.1"/>
</dbReference>
<keyword evidence="2" id="KW-0418">Kinase</keyword>
<dbReference type="InterPro" id="IPR016032">
    <property type="entry name" value="Sig_transdc_resp-reg_C-effctor"/>
</dbReference>
<name>A0ABS4TJJ2_9PSEU</name>
<keyword evidence="2" id="KW-0723">Serine/threonine-protein kinase</keyword>
<dbReference type="SUPFAM" id="SSF52540">
    <property type="entry name" value="P-loop containing nucleoside triphosphate hydrolases"/>
    <property type="match status" value="1"/>
</dbReference>
<dbReference type="Gene3D" id="3.40.50.300">
    <property type="entry name" value="P-loop containing nucleotide triphosphate hydrolases"/>
    <property type="match status" value="1"/>
</dbReference>
<dbReference type="SUPFAM" id="SSF46894">
    <property type="entry name" value="C-terminal effector domain of the bipartite response regulators"/>
    <property type="match status" value="1"/>
</dbReference>
<dbReference type="PROSITE" id="PS50043">
    <property type="entry name" value="HTH_LUXR_2"/>
    <property type="match status" value="1"/>
</dbReference>
<feature type="domain" description="HTH luxR-type" evidence="1">
    <location>
        <begin position="686"/>
        <end position="751"/>
    </location>
</feature>
<dbReference type="InterPro" id="IPR027417">
    <property type="entry name" value="P-loop_NTPase"/>
</dbReference>
<proteinExistence type="predicted"/>
<dbReference type="PRINTS" id="PR00038">
    <property type="entry name" value="HTHLUXR"/>
</dbReference>
<evidence type="ECO:0000259" key="1">
    <source>
        <dbReference type="PROSITE" id="PS50043"/>
    </source>
</evidence>
<keyword evidence="3" id="KW-1185">Reference proteome</keyword>
<accession>A0ABS4TJJ2</accession>
<gene>
    <name evidence="2" type="ORF">JOF56_004967</name>
</gene>
<dbReference type="PANTHER" id="PTHR47691:SF3">
    <property type="entry name" value="HTH-TYPE TRANSCRIPTIONAL REGULATOR RV0890C-RELATED"/>
    <property type="match status" value="1"/>
</dbReference>
<dbReference type="PANTHER" id="PTHR47691">
    <property type="entry name" value="REGULATOR-RELATED"/>
    <property type="match status" value="1"/>
</dbReference>
<dbReference type="SMART" id="SM00421">
    <property type="entry name" value="HTH_LUXR"/>
    <property type="match status" value="1"/>
</dbReference>
<comment type="caution">
    <text evidence="2">The sequence shown here is derived from an EMBL/GenBank/DDBJ whole genome shotgun (WGS) entry which is preliminary data.</text>
</comment>
<dbReference type="GO" id="GO:0004674">
    <property type="term" value="F:protein serine/threonine kinase activity"/>
    <property type="evidence" value="ECO:0007669"/>
    <property type="project" value="UniProtKB-KW"/>
</dbReference>
<dbReference type="Pfam" id="PF00196">
    <property type="entry name" value="GerE"/>
    <property type="match status" value="1"/>
</dbReference>